<reference evidence="6 7" key="1">
    <citation type="submission" date="2018-06" db="EMBL/GenBank/DDBJ databases">
        <authorList>
            <consortium name="Pathogen Informatics"/>
            <person name="Doyle S."/>
        </authorList>
    </citation>
    <scope>NUCLEOTIDE SEQUENCE [LARGE SCALE GENOMIC DNA]</scope>
    <source>
        <strain evidence="6 7">NCTC11645</strain>
    </source>
</reference>
<evidence type="ECO:0000313" key="6">
    <source>
        <dbReference type="EMBL" id="STO57651.1"/>
    </source>
</evidence>
<dbReference type="GeneID" id="58897510"/>
<organism evidence="6 7">
    <name type="scientific">Grimontia hollisae</name>
    <name type="common">Vibrio hollisae</name>
    <dbReference type="NCBI Taxonomy" id="673"/>
    <lineage>
        <taxon>Bacteria</taxon>
        <taxon>Pseudomonadati</taxon>
        <taxon>Pseudomonadota</taxon>
        <taxon>Gammaproteobacteria</taxon>
        <taxon>Vibrionales</taxon>
        <taxon>Vibrionaceae</taxon>
        <taxon>Grimontia</taxon>
    </lineage>
</organism>
<evidence type="ECO:0000313" key="7">
    <source>
        <dbReference type="Proteomes" id="UP000254512"/>
    </source>
</evidence>
<sequence length="229" mass="24660">MWMLATLIVYFLVRQIALRFRHPIFNPLLMSLMVLMPWVIYSGDSYQTYFEQNKAIHFMLGPAVIALAYPLYEQLHVIRRHWKIILVACTCSSLASMMAGVFFALWTGGSMQIAASVLPKSISTPFALSTAANIGGIPAVTAALVVVAGLFGALIGYPLLNLLNVKSTLARGLSIGAVSHAIGTAKAAESNYQEGAMSSLALVICGIITTILAPFVFTLIELVIGHTTI</sequence>
<accession>A0A377HN04</accession>
<dbReference type="RefSeq" id="WP_005505175.1">
    <property type="nucleotide sequence ID" value="NZ_CABMOB010000001.1"/>
</dbReference>
<dbReference type="STRING" id="673.AL542_16290"/>
<feature type="transmembrane region" description="Helical" evidence="5">
    <location>
        <begin position="55"/>
        <end position="72"/>
    </location>
</feature>
<name>A0A377HN04_GRIHO</name>
<dbReference type="PANTHER" id="PTHR30249:SF0">
    <property type="entry name" value="PLASTIDAL GLYCOLATE_GLYCERATE TRANSLOCATOR 1, CHLOROPLASTIC"/>
    <property type="match status" value="1"/>
</dbReference>
<feature type="transmembrane region" description="Helical" evidence="5">
    <location>
        <begin position="24"/>
        <end position="43"/>
    </location>
</feature>
<feature type="transmembrane region" description="Helical" evidence="5">
    <location>
        <begin position="126"/>
        <end position="157"/>
    </location>
</feature>
<dbReference type="Proteomes" id="UP000254512">
    <property type="component" value="Unassembled WGS sequence"/>
</dbReference>
<evidence type="ECO:0000256" key="1">
    <source>
        <dbReference type="ARBA" id="ARBA00004141"/>
    </source>
</evidence>
<keyword evidence="3 5" id="KW-1133">Transmembrane helix</keyword>
<dbReference type="EMBL" id="UGHD01000002">
    <property type="protein sequence ID" value="STO57651.1"/>
    <property type="molecule type" value="Genomic_DNA"/>
</dbReference>
<evidence type="ECO:0000256" key="4">
    <source>
        <dbReference type="ARBA" id="ARBA00023136"/>
    </source>
</evidence>
<feature type="transmembrane region" description="Helical" evidence="5">
    <location>
        <begin position="200"/>
        <end position="224"/>
    </location>
</feature>
<dbReference type="AlphaFoldDB" id="A0A377HN04"/>
<dbReference type="InterPro" id="IPR007300">
    <property type="entry name" value="CidB/LrgB"/>
</dbReference>
<comment type="subcellular location">
    <subcellularLocation>
        <location evidence="1">Membrane</location>
        <topology evidence="1">Multi-pass membrane protein</topology>
    </subcellularLocation>
</comment>
<dbReference type="Pfam" id="PF04172">
    <property type="entry name" value="LrgB"/>
    <property type="match status" value="1"/>
</dbReference>
<dbReference type="GO" id="GO:0016020">
    <property type="term" value="C:membrane"/>
    <property type="evidence" value="ECO:0007669"/>
    <property type="project" value="UniProtKB-SubCell"/>
</dbReference>
<feature type="transmembrane region" description="Helical" evidence="5">
    <location>
        <begin position="84"/>
        <end position="106"/>
    </location>
</feature>
<evidence type="ECO:0000256" key="5">
    <source>
        <dbReference type="SAM" id="Phobius"/>
    </source>
</evidence>
<keyword evidence="2 5" id="KW-0812">Transmembrane</keyword>
<dbReference type="KEGG" id="gho:AL542_16290"/>
<gene>
    <name evidence="6" type="primary">yohK</name>
    <name evidence="6" type="ORF">NCTC11645_02044</name>
</gene>
<proteinExistence type="predicted"/>
<evidence type="ECO:0000256" key="3">
    <source>
        <dbReference type="ARBA" id="ARBA00022989"/>
    </source>
</evidence>
<dbReference type="PANTHER" id="PTHR30249">
    <property type="entry name" value="PUTATIVE SEROTONIN TRANSPORTER"/>
    <property type="match status" value="1"/>
</dbReference>
<evidence type="ECO:0000256" key="2">
    <source>
        <dbReference type="ARBA" id="ARBA00022692"/>
    </source>
</evidence>
<protein>
    <submittedName>
        <fullName evidence="6">Inner membrane protein yohK</fullName>
    </submittedName>
</protein>
<keyword evidence="4 5" id="KW-0472">Membrane</keyword>